<dbReference type="PANTHER" id="PTHR11575:SF24">
    <property type="entry name" value="5'-NUCLEOTIDASE"/>
    <property type="match status" value="1"/>
</dbReference>
<dbReference type="InterPro" id="IPR036907">
    <property type="entry name" value="5'-Nucleotdase_C_sf"/>
</dbReference>
<dbReference type="InterPro" id="IPR006179">
    <property type="entry name" value="5_nucleotidase/apyrase"/>
</dbReference>
<keyword evidence="5" id="KW-0378">Hydrolase</keyword>
<evidence type="ECO:0000256" key="4">
    <source>
        <dbReference type="ARBA" id="ARBA00023088"/>
    </source>
</evidence>
<dbReference type="OrthoDB" id="1016457at2"/>
<evidence type="ECO:0000256" key="2">
    <source>
        <dbReference type="ARBA" id="ARBA00022525"/>
    </source>
</evidence>
<dbReference type="GO" id="GO:0008768">
    <property type="term" value="F:UDP-sugar diphosphatase activity"/>
    <property type="evidence" value="ECO:0007669"/>
    <property type="project" value="TreeGrafter"/>
</dbReference>
<dbReference type="STRING" id="399736.SAMN04489720_1936"/>
<dbReference type="PROSITE" id="PS50847">
    <property type="entry name" value="GRAM_POS_ANCHORING"/>
    <property type="match status" value="1"/>
</dbReference>
<keyword evidence="1" id="KW-0134">Cell wall</keyword>
<keyword evidence="7" id="KW-1133">Transmembrane helix</keyword>
<feature type="chain" id="PRO_5009029043" evidence="5">
    <location>
        <begin position="33"/>
        <end position="748"/>
    </location>
</feature>
<dbReference type="Gene3D" id="3.90.780.10">
    <property type="entry name" value="5'-Nucleotidase, C-terminal domain"/>
    <property type="match status" value="1"/>
</dbReference>
<gene>
    <name evidence="9" type="ORF">SAMN04489720_1936</name>
</gene>
<dbReference type="EMBL" id="LT629695">
    <property type="protein sequence ID" value="SDH66406.1"/>
    <property type="molecule type" value="Genomic_DNA"/>
</dbReference>
<dbReference type="PROSITE" id="PS51318">
    <property type="entry name" value="TAT"/>
    <property type="match status" value="1"/>
</dbReference>
<dbReference type="GO" id="GO:0009166">
    <property type="term" value="P:nucleotide catabolic process"/>
    <property type="evidence" value="ECO:0007669"/>
    <property type="project" value="InterPro"/>
</dbReference>
<evidence type="ECO:0000256" key="7">
    <source>
        <dbReference type="SAM" id="Phobius"/>
    </source>
</evidence>
<sequence>MTRSNVRRGAVSAVAAAGAIALGLGVAAPASAEPTPAGTTVDLLSITDFHGALRTAPNIAQQVADFRLANRDTVFSSVGDSIGGSTFESAIDADEPTIQALNDAGLQVSAVGNHEFDQGFDDLVDRVVPLADFPYLAANVEGQTDLDGVEIITTFNDVRVAYIGTVTQQTPSIVSESGVAGLTFTDPVAVTNQIADQLVLTDQADVIVALAHEGSGVVASGFNTNVDVAFTGHSHEENVQTTPNGVTVVQSSSSGARLGHVALTVAEDGTVTVQTAENRSVTSLTQRQADGLDPIGAGFEPTTTATVRAAFDYARPIGAEVIGELGAPFLAPSPTGQPNSGTPQHRGSESPLSNLIAEIAYLTANDGGLGADFGIINPGGIRADLVPNADGDITFRQAFNVTSFSNLIGTLDLTGAQVDLMLEQQFLGQGSRPVLALGLSPQLSYLYDPTAPIGDRVTDVFVNGAPVDTEATYTVASNVFLLEGQDGFTVFDSGTNPQALAAGTIDWEATADFFRDRLAAGEEPLVPTYLQQSVGLHEVTSLDQVFAPGDEITVDLSSLSFTSTEPKPAEVVATVGGLTLPATAGETLPGTTAGDLVVPAAAPGTVLATVPVDNAITCTGTCAPNPATGLVEGNDNEMGRASVTIAVPADTEDGPFSVRYAWSADGQFTQFIELTVNVAADVAPPTEEPSPSPTAPTPTTPPTAPPVAGGGQGELPQTGAELAGPAVALAALLLALGLGLVLRRRRTV</sequence>
<evidence type="ECO:0000256" key="3">
    <source>
        <dbReference type="ARBA" id="ARBA00022729"/>
    </source>
</evidence>
<name>A0A1G8E911_9MICO</name>
<dbReference type="Pfam" id="PF02872">
    <property type="entry name" value="5_nucleotid_C"/>
    <property type="match status" value="1"/>
</dbReference>
<evidence type="ECO:0000256" key="5">
    <source>
        <dbReference type="RuleBase" id="RU362119"/>
    </source>
</evidence>
<dbReference type="InterPro" id="IPR006311">
    <property type="entry name" value="TAT_signal"/>
</dbReference>
<keyword evidence="5" id="KW-0547">Nucleotide-binding</keyword>
<accession>A0A1G8E911</accession>
<keyword evidence="7" id="KW-0812">Transmembrane</keyword>
<dbReference type="SUPFAM" id="SSF55816">
    <property type="entry name" value="5'-nucleotidase (syn. UDP-sugar hydrolase), C-terminal domain"/>
    <property type="match status" value="1"/>
</dbReference>
<protein>
    <submittedName>
        <fullName evidence="9">5'-nucleotidase</fullName>
    </submittedName>
</protein>
<dbReference type="AlphaFoldDB" id="A0A1G8E911"/>
<dbReference type="InterPro" id="IPR019931">
    <property type="entry name" value="LPXTG_anchor"/>
</dbReference>
<feature type="region of interest" description="Disordered" evidence="6">
    <location>
        <begin position="683"/>
        <end position="718"/>
    </location>
</feature>
<evidence type="ECO:0000313" key="9">
    <source>
        <dbReference type="EMBL" id="SDH66406.1"/>
    </source>
</evidence>
<keyword evidence="2" id="KW-0964">Secreted</keyword>
<keyword evidence="4" id="KW-0572">Peptidoglycan-anchor</keyword>
<dbReference type="NCBIfam" id="TIGR01167">
    <property type="entry name" value="LPXTG_anchor"/>
    <property type="match status" value="1"/>
</dbReference>
<comment type="similarity">
    <text evidence="5">Belongs to the 5'-nucleotidase family.</text>
</comment>
<feature type="compositionally biased region" description="Polar residues" evidence="6">
    <location>
        <begin position="334"/>
        <end position="350"/>
    </location>
</feature>
<feature type="domain" description="Gram-positive cocci surface proteins LPxTG" evidence="8">
    <location>
        <begin position="715"/>
        <end position="748"/>
    </location>
</feature>
<dbReference type="InterPro" id="IPR008334">
    <property type="entry name" value="5'-Nucleotdase_C"/>
</dbReference>
<dbReference type="InterPro" id="IPR029052">
    <property type="entry name" value="Metallo-depent_PP-like"/>
</dbReference>
<dbReference type="Pfam" id="PF00149">
    <property type="entry name" value="Metallophos"/>
    <property type="match status" value="1"/>
</dbReference>
<organism evidence="9 10">
    <name type="scientific">Agrococcus jejuensis</name>
    <dbReference type="NCBI Taxonomy" id="399736"/>
    <lineage>
        <taxon>Bacteria</taxon>
        <taxon>Bacillati</taxon>
        <taxon>Actinomycetota</taxon>
        <taxon>Actinomycetes</taxon>
        <taxon>Micrococcales</taxon>
        <taxon>Microbacteriaceae</taxon>
        <taxon>Agrococcus</taxon>
    </lineage>
</organism>
<keyword evidence="3 5" id="KW-0732">Signal</keyword>
<feature type="region of interest" description="Disordered" evidence="6">
    <location>
        <begin position="330"/>
        <end position="350"/>
    </location>
</feature>
<proteinExistence type="inferred from homology"/>
<dbReference type="PANTHER" id="PTHR11575">
    <property type="entry name" value="5'-NUCLEOTIDASE-RELATED"/>
    <property type="match status" value="1"/>
</dbReference>
<feature type="transmembrane region" description="Helical" evidence="7">
    <location>
        <begin position="722"/>
        <end position="742"/>
    </location>
</feature>
<feature type="compositionally biased region" description="Pro residues" evidence="6">
    <location>
        <begin position="686"/>
        <end position="705"/>
    </location>
</feature>
<keyword evidence="7" id="KW-0472">Membrane</keyword>
<dbReference type="GO" id="GO:0030288">
    <property type="term" value="C:outer membrane-bounded periplasmic space"/>
    <property type="evidence" value="ECO:0007669"/>
    <property type="project" value="TreeGrafter"/>
</dbReference>
<reference evidence="10" key="1">
    <citation type="submission" date="2016-10" db="EMBL/GenBank/DDBJ databases">
        <authorList>
            <person name="Varghese N."/>
            <person name="Submissions S."/>
        </authorList>
    </citation>
    <scope>NUCLEOTIDE SEQUENCE [LARGE SCALE GENOMIC DNA]</scope>
    <source>
        <strain evidence="10">DSM 22002</strain>
    </source>
</reference>
<dbReference type="SUPFAM" id="SSF56300">
    <property type="entry name" value="Metallo-dependent phosphatases"/>
    <property type="match status" value="1"/>
</dbReference>
<evidence type="ECO:0000313" key="10">
    <source>
        <dbReference type="Proteomes" id="UP000198822"/>
    </source>
</evidence>
<dbReference type="Proteomes" id="UP000198822">
    <property type="component" value="Chromosome I"/>
</dbReference>
<dbReference type="PRINTS" id="PR01607">
    <property type="entry name" value="APYRASEFAMLY"/>
</dbReference>
<evidence type="ECO:0000256" key="1">
    <source>
        <dbReference type="ARBA" id="ARBA00022512"/>
    </source>
</evidence>
<dbReference type="GO" id="GO:0000166">
    <property type="term" value="F:nucleotide binding"/>
    <property type="evidence" value="ECO:0007669"/>
    <property type="project" value="UniProtKB-KW"/>
</dbReference>
<feature type="signal peptide" evidence="5">
    <location>
        <begin position="1"/>
        <end position="32"/>
    </location>
</feature>
<evidence type="ECO:0000256" key="6">
    <source>
        <dbReference type="SAM" id="MobiDB-lite"/>
    </source>
</evidence>
<dbReference type="Gene3D" id="3.60.21.10">
    <property type="match status" value="1"/>
</dbReference>
<dbReference type="InterPro" id="IPR004843">
    <property type="entry name" value="Calcineurin-like_PHP"/>
</dbReference>
<dbReference type="GO" id="GO:0008253">
    <property type="term" value="F:5'-nucleotidase activity"/>
    <property type="evidence" value="ECO:0007669"/>
    <property type="project" value="TreeGrafter"/>
</dbReference>
<keyword evidence="10" id="KW-1185">Reference proteome</keyword>
<evidence type="ECO:0000259" key="8">
    <source>
        <dbReference type="PROSITE" id="PS50847"/>
    </source>
</evidence>
<dbReference type="RefSeq" id="WP_092504547.1">
    <property type="nucleotide sequence ID" value="NZ_LT629695.1"/>
</dbReference>